<dbReference type="InterPro" id="IPR036388">
    <property type="entry name" value="WH-like_DNA-bd_sf"/>
</dbReference>
<dbReference type="AlphaFoldDB" id="A0A7C4L0L2"/>
<accession>A0A7C4L0L2</accession>
<protein>
    <submittedName>
        <fullName evidence="2">Transcriptional regulator</fullName>
    </submittedName>
</protein>
<dbReference type="EMBL" id="DSXR01000122">
    <property type="protein sequence ID" value="HGS88326.1"/>
    <property type="molecule type" value="Genomic_DNA"/>
</dbReference>
<proteinExistence type="predicted"/>
<dbReference type="Gene3D" id="1.10.10.10">
    <property type="entry name" value="Winged helix-like DNA-binding domain superfamily/Winged helix DNA-binding domain"/>
    <property type="match status" value="1"/>
</dbReference>
<comment type="caution">
    <text evidence="2">The sequence shown here is derived from an EMBL/GenBank/DDBJ whole genome shotgun (WGS) entry which is preliminary data.</text>
</comment>
<sequence length="108" mass="12152">MSEENLPAWSEIDRLLHEPARLAIVSLLAVVEKADFLYLQRESGLTKGNLSAHLSKLESGGYVQIEKTFRGKLPLTLVALTPQGRAALEQYLTQMKRWINQISSQSEE</sequence>
<dbReference type="PANTHER" id="PTHR37318">
    <property type="entry name" value="BSL7504 PROTEIN"/>
    <property type="match status" value="1"/>
</dbReference>
<dbReference type="PANTHER" id="PTHR37318:SF1">
    <property type="entry name" value="BSL7504 PROTEIN"/>
    <property type="match status" value="1"/>
</dbReference>
<evidence type="ECO:0000313" key="2">
    <source>
        <dbReference type="EMBL" id="HGS88326.1"/>
    </source>
</evidence>
<dbReference type="SUPFAM" id="SSF46785">
    <property type="entry name" value="Winged helix' DNA-binding domain"/>
    <property type="match status" value="1"/>
</dbReference>
<name>A0A7C4L0L2_9CHLR</name>
<reference evidence="2" key="1">
    <citation type="journal article" date="2020" name="mSystems">
        <title>Genome- and Community-Level Interaction Insights into Carbon Utilization and Element Cycling Functions of Hydrothermarchaeota in Hydrothermal Sediment.</title>
        <authorList>
            <person name="Zhou Z."/>
            <person name="Liu Y."/>
            <person name="Xu W."/>
            <person name="Pan J."/>
            <person name="Luo Z.H."/>
            <person name="Li M."/>
        </authorList>
    </citation>
    <scope>NUCLEOTIDE SEQUENCE [LARGE SCALE GENOMIC DNA]</scope>
    <source>
        <strain evidence="2">SpSt-556</strain>
    </source>
</reference>
<gene>
    <name evidence="2" type="ORF">ENT17_12035</name>
</gene>
<dbReference type="InterPro" id="IPR036390">
    <property type="entry name" value="WH_DNA-bd_sf"/>
</dbReference>
<dbReference type="Pfam" id="PF13601">
    <property type="entry name" value="HTH_34"/>
    <property type="match status" value="1"/>
</dbReference>
<evidence type="ECO:0000259" key="1">
    <source>
        <dbReference type="Pfam" id="PF13601"/>
    </source>
</evidence>
<feature type="domain" description="Winged helix DNA-binding" evidence="1">
    <location>
        <begin position="21"/>
        <end position="99"/>
    </location>
</feature>
<dbReference type="InterPro" id="IPR027395">
    <property type="entry name" value="WH_DNA-bd_dom"/>
</dbReference>
<organism evidence="2">
    <name type="scientific">Bellilinea caldifistulae</name>
    <dbReference type="NCBI Taxonomy" id="360411"/>
    <lineage>
        <taxon>Bacteria</taxon>
        <taxon>Bacillati</taxon>
        <taxon>Chloroflexota</taxon>
        <taxon>Anaerolineae</taxon>
        <taxon>Anaerolineales</taxon>
        <taxon>Anaerolineaceae</taxon>
        <taxon>Bellilinea</taxon>
    </lineage>
</organism>